<reference evidence="2" key="1">
    <citation type="submission" date="2016-06" db="EMBL/GenBank/DDBJ databases">
        <title>Parallel loss of symbiosis genes in relatives of nitrogen-fixing non-legume Parasponia.</title>
        <authorList>
            <person name="Van Velzen R."/>
            <person name="Holmer R."/>
            <person name="Bu F."/>
            <person name="Rutten L."/>
            <person name="Van Zeijl A."/>
            <person name="Liu W."/>
            <person name="Santuari L."/>
            <person name="Cao Q."/>
            <person name="Sharma T."/>
            <person name="Shen D."/>
            <person name="Roswanjaya Y."/>
            <person name="Wardhani T."/>
            <person name="Kalhor M.S."/>
            <person name="Jansen J."/>
            <person name="Van den Hoogen J."/>
            <person name="Gungor B."/>
            <person name="Hartog M."/>
            <person name="Hontelez J."/>
            <person name="Verver J."/>
            <person name="Yang W.-C."/>
            <person name="Schijlen E."/>
            <person name="Repin R."/>
            <person name="Schilthuizen M."/>
            <person name="Schranz E."/>
            <person name="Heidstra R."/>
            <person name="Miyata K."/>
            <person name="Fedorova E."/>
            <person name="Kohlen W."/>
            <person name="Bisseling T."/>
            <person name="Smit S."/>
            <person name="Geurts R."/>
        </authorList>
    </citation>
    <scope>NUCLEOTIDE SEQUENCE [LARGE SCALE GENOMIC DNA]</scope>
    <source>
        <strain evidence="2">cv. WU1-14</strain>
    </source>
</reference>
<dbReference type="Proteomes" id="UP000237105">
    <property type="component" value="Unassembled WGS sequence"/>
</dbReference>
<sequence length="31" mass="3675">MNKRDTKGNRQFERPRLSLSTAQFQIILQTP</sequence>
<dbReference type="EMBL" id="JXTB01000012">
    <property type="protein sequence ID" value="PON77684.1"/>
    <property type="molecule type" value="Genomic_DNA"/>
</dbReference>
<protein>
    <submittedName>
        <fullName evidence="1">Uncharacterized protein</fullName>
    </submittedName>
</protein>
<accession>A0A2P5DWL9</accession>
<dbReference type="AlphaFoldDB" id="A0A2P5DWL9"/>
<evidence type="ECO:0000313" key="2">
    <source>
        <dbReference type="Proteomes" id="UP000237105"/>
    </source>
</evidence>
<proteinExistence type="predicted"/>
<evidence type="ECO:0000313" key="1">
    <source>
        <dbReference type="EMBL" id="PON77684.1"/>
    </source>
</evidence>
<comment type="caution">
    <text evidence="1">The sequence shown here is derived from an EMBL/GenBank/DDBJ whole genome shotgun (WGS) entry which is preliminary data.</text>
</comment>
<keyword evidence="2" id="KW-1185">Reference proteome</keyword>
<organism evidence="1 2">
    <name type="scientific">Parasponia andersonii</name>
    <name type="common">Sponia andersonii</name>
    <dbReference type="NCBI Taxonomy" id="3476"/>
    <lineage>
        <taxon>Eukaryota</taxon>
        <taxon>Viridiplantae</taxon>
        <taxon>Streptophyta</taxon>
        <taxon>Embryophyta</taxon>
        <taxon>Tracheophyta</taxon>
        <taxon>Spermatophyta</taxon>
        <taxon>Magnoliopsida</taxon>
        <taxon>eudicotyledons</taxon>
        <taxon>Gunneridae</taxon>
        <taxon>Pentapetalae</taxon>
        <taxon>rosids</taxon>
        <taxon>fabids</taxon>
        <taxon>Rosales</taxon>
        <taxon>Cannabaceae</taxon>
        <taxon>Parasponia</taxon>
    </lineage>
</organism>
<gene>
    <name evidence="1" type="ORF">PanWU01x14_024400</name>
</gene>
<name>A0A2P5DWL9_PARAD</name>